<dbReference type="EMBL" id="PYMJ01000071">
    <property type="protein sequence ID" value="PSU42133.1"/>
    <property type="molecule type" value="Genomic_DNA"/>
</dbReference>
<organism evidence="1 2">
    <name type="scientific">Photobacterium frigidiphilum</name>
    <dbReference type="NCBI Taxonomy" id="264736"/>
    <lineage>
        <taxon>Bacteria</taxon>
        <taxon>Pseudomonadati</taxon>
        <taxon>Pseudomonadota</taxon>
        <taxon>Gammaproteobacteria</taxon>
        <taxon>Vibrionales</taxon>
        <taxon>Vibrionaceae</taxon>
        <taxon>Photobacterium</taxon>
    </lineage>
</organism>
<dbReference type="RefSeq" id="WP_107246831.1">
    <property type="nucleotide sequence ID" value="NZ_PYMJ01000071.1"/>
</dbReference>
<dbReference type="InterPro" id="IPR047729">
    <property type="entry name" value="Sce7726-like"/>
</dbReference>
<dbReference type="Proteomes" id="UP000240987">
    <property type="component" value="Unassembled WGS sequence"/>
</dbReference>
<dbReference type="OrthoDB" id="6855203at2"/>
<keyword evidence="2" id="KW-1185">Reference proteome</keyword>
<dbReference type="AlphaFoldDB" id="A0A2T3J5Y1"/>
<name>A0A2T3J5Y1_9GAMM</name>
<dbReference type="NCBIfam" id="NF033832">
    <property type="entry name" value="sce7726_fam"/>
    <property type="match status" value="1"/>
</dbReference>
<evidence type="ECO:0008006" key="3">
    <source>
        <dbReference type="Google" id="ProtNLM"/>
    </source>
</evidence>
<evidence type="ECO:0000313" key="1">
    <source>
        <dbReference type="EMBL" id="PSU42133.1"/>
    </source>
</evidence>
<comment type="caution">
    <text evidence="1">The sequence shown here is derived from an EMBL/GenBank/DDBJ whole genome shotgun (WGS) entry which is preliminary data.</text>
</comment>
<reference evidence="1 2" key="1">
    <citation type="submission" date="2018-01" db="EMBL/GenBank/DDBJ databases">
        <title>Whole genome sequencing of Histamine producing bacteria.</title>
        <authorList>
            <person name="Butler K."/>
        </authorList>
    </citation>
    <scope>NUCLEOTIDE SEQUENCE [LARGE SCALE GENOMIC DNA]</scope>
    <source>
        <strain evidence="1 2">JCM 12947</strain>
    </source>
</reference>
<accession>A0A2T3J5Y1</accession>
<gene>
    <name evidence="1" type="ORF">C9J12_29190</name>
</gene>
<proteinExistence type="predicted"/>
<protein>
    <recommendedName>
        <fullName evidence="3">Sce7726 family protein</fullName>
    </recommendedName>
</protein>
<evidence type="ECO:0000313" key="2">
    <source>
        <dbReference type="Proteomes" id="UP000240987"/>
    </source>
</evidence>
<sequence>MIEIKDFKRLLEPDIKALLLNYLRNKEIIDENSIIMNELTVGNFSRRVDLAIYSDGKLIAFEIKSEADTLTRLDGQLDKYLEYFDKVVVVSDTKFISMLSSSLPKNVGLWEVSDSKIKVKQRGKLQSKIDNSKLIDMMDLVDLYKLSTKLKIKTDRDRASLEKSLKQVSNKRLRQGVHASLSRKFVDVTRSFIEETNNREVLKDDLKILSRFNLHREKIKLERKRSKAFWDDIDQHVADLNLFAKASIYSG</sequence>